<dbReference type="Pfam" id="PF20684">
    <property type="entry name" value="Fung_rhodopsin"/>
    <property type="match status" value="1"/>
</dbReference>
<evidence type="ECO:0000256" key="6">
    <source>
        <dbReference type="SAM" id="MobiDB-lite"/>
    </source>
</evidence>
<proteinExistence type="inferred from homology"/>
<evidence type="ECO:0000256" key="5">
    <source>
        <dbReference type="ARBA" id="ARBA00038359"/>
    </source>
</evidence>
<gene>
    <name evidence="9" type="ORF">SLS58_011058</name>
</gene>
<comment type="subcellular location">
    <subcellularLocation>
        <location evidence="1">Membrane</location>
        <topology evidence="1">Multi-pass membrane protein</topology>
    </subcellularLocation>
</comment>
<comment type="caution">
    <text evidence="9">The sequence shown here is derived from an EMBL/GenBank/DDBJ whole genome shotgun (WGS) entry which is preliminary data.</text>
</comment>
<feature type="transmembrane region" description="Helical" evidence="7">
    <location>
        <begin position="18"/>
        <end position="39"/>
    </location>
</feature>
<evidence type="ECO:0000313" key="10">
    <source>
        <dbReference type="Proteomes" id="UP001521184"/>
    </source>
</evidence>
<keyword evidence="4 7" id="KW-0472">Membrane</keyword>
<protein>
    <recommendedName>
        <fullName evidence="8">Rhodopsin domain-containing protein</fullName>
    </recommendedName>
</protein>
<feature type="transmembrane region" description="Helical" evidence="7">
    <location>
        <begin position="51"/>
        <end position="74"/>
    </location>
</feature>
<accession>A0ABR3T2E6</accession>
<keyword evidence="3 7" id="KW-1133">Transmembrane helix</keyword>
<feature type="domain" description="Rhodopsin" evidence="8">
    <location>
        <begin position="35"/>
        <end position="273"/>
    </location>
</feature>
<evidence type="ECO:0000256" key="1">
    <source>
        <dbReference type="ARBA" id="ARBA00004141"/>
    </source>
</evidence>
<feature type="transmembrane region" description="Helical" evidence="7">
    <location>
        <begin position="178"/>
        <end position="198"/>
    </location>
</feature>
<evidence type="ECO:0000256" key="2">
    <source>
        <dbReference type="ARBA" id="ARBA00022692"/>
    </source>
</evidence>
<evidence type="ECO:0000256" key="4">
    <source>
        <dbReference type="ARBA" id="ARBA00023136"/>
    </source>
</evidence>
<feature type="region of interest" description="Disordered" evidence="6">
    <location>
        <begin position="304"/>
        <end position="324"/>
    </location>
</feature>
<keyword evidence="10" id="KW-1185">Reference proteome</keyword>
<evidence type="ECO:0000256" key="7">
    <source>
        <dbReference type="SAM" id="Phobius"/>
    </source>
</evidence>
<dbReference type="InterPro" id="IPR052337">
    <property type="entry name" value="SAT4-like"/>
</dbReference>
<dbReference type="EMBL" id="JAKEKT020000153">
    <property type="protein sequence ID" value="KAL1633543.1"/>
    <property type="molecule type" value="Genomic_DNA"/>
</dbReference>
<feature type="transmembrane region" description="Helical" evidence="7">
    <location>
        <begin position="94"/>
        <end position="113"/>
    </location>
</feature>
<evidence type="ECO:0000256" key="3">
    <source>
        <dbReference type="ARBA" id="ARBA00022989"/>
    </source>
</evidence>
<feature type="transmembrane region" description="Helical" evidence="7">
    <location>
        <begin position="210"/>
        <end position="228"/>
    </location>
</feature>
<dbReference type="PANTHER" id="PTHR33048">
    <property type="entry name" value="PTH11-LIKE INTEGRAL MEMBRANE PROTEIN (AFU_ORTHOLOGUE AFUA_5G11245)"/>
    <property type="match status" value="1"/>
</dbReference>
<keyword evidence="2 7" id="KW-0812">Transmembrane</keyword>
<evidence type="ECO:0000259" key="8">
    <source>
        <dbReference type="Pfam" id="PF20684"/>
    </source>
</evidence>
<feature type="transmembrane region" description="Helical" evidence="7">
    <location>
        <begin position="125"/>
        <end position="146"/>
    </location>
</feature>
<organism evidence="9 10">
    <name type="scientific">Diplodia intermedia</name>
    <dbReference type="NCBI Taxonomy" id="856260"/>
    <lineage>
        <taxon>Eukaryota</taxon>
        <taxon>Fungi</taxon>
        <taxon>Dikarya</taxon>
        <taxon>Ascomycota</taxon>
        <taxon>Pezizomycotina</taxon>
        <taxon>Dothideomycetes</taxon>
        <taxon>Dothideomycetes incertae sedis</taxon>
        <taxon>Botryosphaeriales</taxon>
        <taxon>Botryosphaeriaceae</taxon>
        <taxon>Diplodia</taxon>
    </lineage>
</organism>
<evidence type="ECO:0000313" key="9">
    <source>
        <dbReference type="EMBL" id="KAL1633543.1"/>
    </source>
</evidence>
<dbReference type="InterPro" id="IPR049326">
    <property type="entry name" value="Rhodopsin_dom_fungi"/>
</dbReference>
<comment type="similarity">
    <text evidence="5">Belongs to the SAT4 family.</text>
</comment>
<dbReference type="Proteomes" id="UP001521184">
    <property type="component" value="Unassembled WGS sequence"/>
</dbReference>
<sequence length="391" mass="42288">MDAPPATTVNTRDRSGEYIAIAVSLTVFASVFVAARLWTRIFRTQAFGWDDGFIIVAWAATISTTAMGVASAAHGYGKSILLIPPADISEAMKYSNFGILTNGVAMGTMKMSIGFSMLRIQLARSFTIVIWFTMGLSVLVNLNPLIGCFKSCTPMEKIWNPTLPGSCWPPQVNVGLAYLQSCGNILTDILLTGGLLVCLTKLKLSLYNRWALRGVFLIGLVATISGIVKTTNLPALMKTQDPTLDGIELTIWVSVEMNCGLWAASLPPLKATFEGILSRWFDVNIGTGSSRYGTKSKYAAGYGSRRSHASRIPEPDVFGSSSDSKAMGNSTFVLETIRKKAGSEDDGISVESDQRQILRNGGEPGQGGHGHFITKTMDYTVSEEEQARARL</sequence>
<name>A0ABR3T2E6_9PEZI</name>
<dbReference type="PANTHER" id="PTHR33048:SF47">
    <property type="entry name" value="INTEGRAL MEMBRANE PROTEIN-RELATED"/>
    <property type="match status" value="1"/>
</dbReference>
<reference evidence="9 10" key="1">
    <citation type="journal article" date="2023" name="Plant Dis.">
        <title>First Report of Diplodia intermedia Causing Canker and Dieback Diseases on Apple Trees in Canada.</title>
        <authorList>
            <person name="Ellouze W."/>
            <person name="Ilyukhin E."/>
            <person name="Sulman M."/>
            <person name="Ali S."/>
        </authorList>
    </citation>
    <scope>NUCLEOTIDE SEQUENCE [LARGE SCALE GENOMIC DNA]</scope>
    <source>
        <strain evidence="9 10">M45-28</strain>
    </source>
</reference>